<name>A0ABQ6JQZ8_9ACTN</name>
<dbReference type="InterPro" id="IPR036691">
    <property type="entry name" value="Endo/exonu/phosph_ase_sf"/>
</dbReference>
<dbReference type="Gene3D" id="3.60.10.10">
    <property type="entry name" value="Endonuclease/exonuclease/phosphatase"/>
    <property type="match status" value="1"/>
</dbReference>
<gene>
    <name evidence="2" type="ORF">GCM10025868_43560</name>
</gene>
<dbReference type="EMBL" id="BSUZ01000001">
    <property type="protein sequence ID" value="GMA89106.1"/>
    <property type="molecule type" value="Genomic_DNA"/>
</dbReference>
<feature type="domain" description="Endonuclease/exonuclease/phosphatase" evidence="1">
    <location>
        <begin position="28"/>
        <end position="139"/>
    </location>
</feature>
<organism evidence="2 3">
    <name type="scientific">Angustibacter aerolatus</name>
    <dbReference type="NCBI Taxonomy" id="1162965"/>
    <lineage>
        <taxon>Bacteria</taxon>
        <taxon>Bacillati</taxon>
        <taxon>Actinomycetota</taxon>
        <taxon>Actinomycetes</taxon>
        <taxon>Kineosporiales</taxon>
        <taxon>Kineosporiaceae</taxon>
    </lineage>
</organism>
<proteinExistence type="predicted"/>
<dbReference type="Proteomes" id="UP001157017">
    <property type="component" value="Unassembled WGS sequence"/>
</dbReference>
<dbReference type="InterPro" id="IPR005135">
    <property type="entry name" value="Endo/exonuclease/phosphatase"/>
</dbReference>
<evidence type="ECO:0000313" key="3">
    <source>
        <dbReference type="Proteomes" id="UP001157017"/>
    </source>
</evidence>
<reference evidence="3" key="1">
    <citation type="journal article" date="2019" name="Int. J. Syst. Evol. Microbiol.">
        <title>The Global Catalogue of Microorganisms (GCM) 10K type strain sequencing project: providing services to taxonomists for standard genome sequencing and annotation.</title>
        <authorList>
            <consortium name="The Broad Institute Genomics Platform"/>
            <consortium name="The Broad Institute Genome Sequencing Center for Infectious Disease"/>
            <person name="Wu L."/>
            <person name="Ma J."/>
        </authorList>
    </citation>
    <scope>NUCLEOTIDE SEQUENCE [LARGE SCALE GENOMIC DNA]</scope>
    <source>
        <strain evidence="3">NBRC 108730</strain>
    </source>
</reference>
<dbReference type="SUPFAM" id="SSF56219">
    <property type="entry name" value="DNase I-like"/>
    <property type="match status" value="1"/>
</dbReference>
<comment type="caution">
    <text evidence="2">The sequence shown here is derived from an EMBL/GenBank/DDBJ whole genome shotgun (WGS) entry which is preliminary data.</text>
</comment>
<evidence type="ECO:0000313" key="2">
    <source>
        <dbReference type="EMBL" id="GMA89106.1"/>
    </source>
</evidence>
<sequence>MLHREAARLPVRGPFTRTRGVALALVEVGGARLTVLSVHLPLRPEERADHARRVVGRVTALPGAVVLAGDLNEPPDGPSWARLQALGRDAALDLPGAATPTYPSRSPHRRIDALLVSPQVRVLSLRSPGGPLVRSASDHQPLVAELEVTPG</sequence>
<keyword evidence="3" id="KW-1185">Reference proteome</keyword>
<accession>A0ABQ6JQZ8</accession>
<dbReference type="Pfam" id="PF03372">
    <property type="entry name" value="Exo_endo_phos"/>
    <property type="match status" value="1"/>
</dbReference>
<protein>
    <recommendedName>
        <fullName evidence="1">Endonuclease/exonuclease/phosphatase domain-containing protein</fullName>
    </recommendedName>
</protein>
<evidence type="ECO:0000259" key="1">
    <source>
        <dbReference type="Pfam" id="PF03372"/>
    </source>
</evidence>